<dbReference type="SUPFAM" id="SSF52540">
    <property type="entry name" value="P-loop containing nucleoside triphosphate hydrolases"/>
    <property type="match status" value="1"/>
</dbReference>
<gene>
    <name evidence="6" type="ORF">ACFSX4_13190</name>
</gene>
<feature type="domain" description="UvrD-like helicase ATP-binding" evidence="5">
    <location>
        <begin position="23"/>
        <end position="116"/>
    </location>
</feature>
<accession>A0ABW5WZ82</accession>
<dbReference type="Gene3D" id="3.40.50.300">
    <property type="entry name" value="P-loop containing nucleotide triphosphate hydrolases"/>
    <property type="match status" value="1"/>
</dbReference>
<dbReference type="RefSeq" id="WP_377775672.1">
    <property type="nucleotide sequence ID" value="NZ_JBHUOQ010000005.1"/>
</dbReference>
<evidence type="ECO:0000313" key="7">
    <source>
        <dbReference type="Proteomes" id="UP001597519"/>
    </source>
</evidence>
<evidence type="ECO:0000313" key="6">
    <source>
        <dbReference type="EMBL" id="MFD2831424.1"/>
    </source>
</evidence>
<protein>
    <submittedName>
        <fullName evidence="6">UvrD-helicase domain-containing protein</fullName>
    </submittedName>
</protein>
<sequence length="474" mass="55827">MRFTYDNEEINITNGMYGNLIYKDKDTASYRYLKKLKLKMLKLGILCYDDAYFLANYYVTKYPQIKGVFSRRFSYVFIDEMQDTMKHQNNLFNSLFDNSVILQRIGDQNQSIYDLDQAIGNWNVLEPSLSISDSKRFSPAIANVVKNICVSPQNLTGNLSIPDISPTIIVFNKETIDKVLPHFGDMILKYELNKVQNTTFKAIAWVAGENTKQDTLLDYWKRFSKELKQRNDFDYLYSYVTQFPNEKTNDISVPLYRKSILCGILKSLKIMNEKDENNNFFTEKSLLNFLKEKDEETYQGLLLNLADWCLSISNDKNIYEDVKEFIKIRLKDLFNWQDIDQLSTFFIEEKEEREITTPLKSNIFTHEKSENDIEIEFDTIHGVKGETHTATLYLETFYYEYDVHRILDYFKGKHKPTKKKRTLQNLKMTYVGLTRPSHLLCVAVHEETIVDHEEDLKDAGWNIEYVTMADEKHD</sequence>
<proteinExistence type="predicted"/>
<reference evidence="7" key="1">
    <citation type="journal article" date="2019" name="Int. J. Syst. Evol. Microbiol.">
        <title>The Global Catalogue of Microorganisms (GCM) 10K type strain sequencing project: providing services to taxonomists for standard genome sequencing and annotation.</title>
        <authorList>
            <consortium name="The Broad Institute Genomics Platform"/>
            <consortium name="The Broad Institute Genome Sequencing Center for Infectious Disease"/>
            <person name="Wu L."/>
            <person name="Ma J."/>
        </authorList>
    </citation>
    <scope>NUCLEOTIDE SEQUENCE [LARGE SCALE GENOMIC DNA]</scope>
    <source>
        <strain evidence="7">KCTC 33575</strain>
    </source>
</reference>
<name>A0ABW5WZ82_9STAP</name>
<organism evidence="6 7">
    <name type="scientific">Corticicoccus populi</name>
    <dbReference type="NCBI Taxonomy" id="1812821"/>
    <lineage>
        <taxon>Bacteria</taxon>
        <taxon>Bacillati</taxon>
        <taxon>Bacillota</taxon>
        <taxon>Bacilli</taxon>
        <taxon>Bacillales</taxon>
        <taxon>Staphylococcaceae</taxon>
        <taxon>Corticicoccus</taxon>
    </lineage>
</organism>
<keyword evidence="1" id="KW-0547">Nucleotide-binding</keyword>
<evidence type="ECO:0000256" key="4">
    <source>
        <dbReference type="ARBA" id="ARBA00022840"/>
    </source>
</evidence>
<dbReference type="InterPro" id="IPR027417">
    <property type="entry name" value="P-loop_NTPase"/>
</dbReference>
<evidence type="ECO:0000256" key="3">
    <source>
        <dbReference type="ARBA" id="ARBA00022806"/>
    </source>
</evidence>
<evidence type="ECO:0000256" key="2">
    <source>
        <dbReference type="ARBA" id="ARBA00022801"/>
    </source>
</evidence>
<comment type="caution">
    <text evidence="6">The sequence shown here is derived from an EMBL/GenBank/DDBJ whole genome shotgun (WGS) entry which is preliminary data.</text>
</comment>
<dbReference type="Pfam" id="PF00580">
    <property type="entry name" value="UvrD-helicase"/>
    <property type="match status" value="1"/>
</dbReference>
<keyword evidence="7" id="KW-1185">Reference proteome</keyword>
<keyword evidence="3" id="KW-0347">Helicase</keyword>
<keyword evidence="4" id="KW-0067">ATP-binding</keyword>
<evidence type="ECO:0000256" key="1">
    <source>
        <dbReference type="ARBA" id="ARBA00022741"/>
    </source>
</evidence>
<dbReference type="InterPro" id="IPR014016">
    <property type="entry name" value="UvrD-like_ATP-bd"/>
</dbReference>
<keyword evidence="2" id="KW-0378">Hydrolase</keyword>
<dbReference type="Proteomes" id="UP001597519">
    <property type="component" value="Unassembled WGS sequence"/>
</dbReference>
<dbReference type="EMBL" id="JBHUOQ010000005">
    <property type="protein sequence ID" value="MFD2831424.1"/>
    <property type="molecule type" value="Genomic_DNA"/>
</dbReference>
<evidence type="ECO:0000259" key="5">
    <source>
        <dbReference type="Pfam" id="PF00580"/>
    </source>
</evidence>